<dbReference type="Pfam" id="PF13599">
    <property type="entry name" value="Pentapeptide_4"/>
    <property type="match status" value="1"/>
</dbReference>
<dbReference type="OrthoDB" id="9798656at2"/>
<name>A0A0D7X8I5_9BACL</name>
<dbReference type="Pfam" id="PF00805">
    <property type="entry name" value="Pentapeptide"/>
    <property type="match status" value="1"/>
</dbReference>
<dbReference type="PATRIC" id="fig|159743.3.peg.1346"/>
<sequence>MEIKIELPKIPSDLPVLTDEMYSLRSKDEFSTGSVEDMTMDNVEAARVSLEKMVFKNVTIMESSLPESEWTDVIFDKCDLSNINFSGSFIHRVEFRNCKLLGTDFSRSRLQNVRFLDCLGDYSMFRFANFKQVGFEDCSLISADLYHLTLQKIFFTRCNMDQAMLSGSKLKGVDLSDCEFDGLQVDIEDLDGCMISPHQASSFVGLLGLVIKEGGH</sequence>
<dbReference type="Gene3D" id="2.160.20.80">
    <property type="entry name" value="E3 ubiquitin-protein ligase SopA"/>
    <property type="match status" value="1"/>
</dbReference>
<evidence type="ECO:0000313" key="1">
    <source>
        <dbReference type="EMBL" id="KJD46382.1"/>
    </source>
</evidence>
<gene>
    <name evidence="1" type="ORF">QD47_06190</name>
</gene>
<keyword evidence="2" id="KW-1185">Reference proteome</keyword>
<dbReference type="AlphaFoldDB" id="A0A0D7X8I5"/>
<dbReference type="PANTHER" id="PTHR42999:SF1">
    <property type="entry name" value="PENTAPEPTIDE REPEAT-CONTAINING PROTEIN"/>
    <property type="match status" value="1"/>
</dbReference>
<organism evidence="1 2">
    <name type="scientific">Paenibacillus terrae</name>
    <dbReference type="NCBI Taxonomy" id="159743"/>
    <lineage>
        <taxon>Bacteria</taxon>
        <taxon>Bacillati</taxon>
        <taxon>Bacillota</taxon>
        <taxon>Bacilli</taxon>
        <taxon>Bacillales</taxon>
        <taxon>Paenibacillaceae</taxon>
        <taxon>Paenibacillus</taxon>
    </lineage>
</organism>
<dbReference type="InterPro" id="IPR001646">
    <property type="entry name" value="5peptide_repeat"/>
</dbReference>
<dbReference type="RefSeq" id="WP_044645302.1">
    <property type="nucleotide sequence ID" value="NZ_JTHP01000008.1"/>
</dbReference>
<proteinExistence type="predicted"/>
<dbReference type="SUPFAM" id="SSF141571">
    <property type="entry name" value="Pentapeptide repeat-like"/>
    <property type="match status" value="1"/>
</dbReference>
<reference evidence="1 2" key="1">
    <citation type="submission" date="2014-11" db="EMBL/GenBank/DDBJ databases">
        <title>Draft Genome Sequences of Paenibacillus polymyxa NRRL B-30509 and Paenibacillus terrae NRRL B-30644, Strains from a Poultry Environment that Produce Tridecaptin A and Paenicidins.</title>
        <authorList>
            <person name="van Belkum M.J."/>
            <person name="Lohans C.T."/>
            <person name="Vederas J.C."/>
        </authorList>
    </citation>
    <scope>NUCLEOTIDE SEQUENCE [LARGE SCALE GENOMIC DNA]</scope>
    <source>
        <strain evidence="1 2">NRRL B-30644</strain>
    </source>
</reference>
<dbReference type="InterPro" id="IPR052949">
    <property type="entry name" value="PA_immunity-related"/>
</dbReference>
<protein>
    <submittedName>
        <fullName evidence="1">BTB/POZ domain-containing protein KCTD9</fullName>
    </submittedName>
</protein>
<comment type="caution">
    <text evidence="1">The sequence shown here is derived from an EMBL/GenBank/DDBJ whole genome shotgun (WGS) entry which is preliminary data.</text>
</comment>
<accession>A0A0D7X8I5</accession>
<dbReference type="PANTHER" id="PTHR42999">
    <property type="entry name" value="ANTIBIOTIC RESISTANCE PROTEIN MCBG"/>
    <property type="match status" value="1"/>
</dbReference>
<evidence type="ECO:0000313" key="2">
    <source>
        <dbReference type="Proteomes" id="UP000032534"/>
    </source>
</evidence>
<dbReference type="Proteomes" id="UP000032534">
    <property type="component" value="Unassembled WGS sequence"/>
</dbReference>
<dbReference type="EMBL" id="JTHP01000008">
    <property type="protein sequence ID" value="KJD46382.1"/>
    <property type="molecule type" value="Genomic_DNA"/>
</dbReference>